<keyword evidence="6" id="KW-0031">Aminopeptidase</keyword>
<dbReference type="GO" id="GO:0016020">
    <property type="term" value="C:membrane"/>
    <property type="evidence" value="ECO:0007669"/>
    <property type="project" value="TreeGrafter"/>
</dbReference>
<keyword evidence="12" id="KW-0732">Signal</keyword>
<evidence type="ECO:0000256" key="8">
    <source>
        <dbReference type="ARBA" id="ARBA00022723"/>
    </source>
</evidence>
<evidence type="ECO:0000256" key="1">
    <source>
        <dbReference type="ARBA" id="ARBA00000098"/>
    </source>
</evidence>
<evidence type="ECO:0000313" key="16">
    <source>
        <dbReference type="Proteomes" id="UP000248882"/>
    </source>
</evidence>
<dbReference type="GO" id="GO:0005737">
    <property type="term" value="C:cytoplasm"/>
    <property type="evidence" value="ECO:0007669"/>
    <property type="project" value="TreeGrafter"/>
</dbReference>
<keyword evidence="8" id="KW-0479">Metal-binding</keyword>
<dbReference type="Pfam" id="PF01433">
    <property type="entry name" value="Peptidase_M1"/>
    <property type="match status" value="1"/>
</dbReference>
<evidence type="ECO:0000256" key="7">
    <source>
        <dbReference type="ARBA" id="ARBA00022670"/>
    </source>
</evidence>
<evidence type="ECO:0000256" key="9">
    <source>
        <dbReference type="ARBA" id="ARBA00022801"/>
    </source>
</evidence>
<dbReference type="GO" id="GO:0043171">
    <property type="term" value="P:peptide catabolic process"/>
    <property type="evidence" value="ECO:0007669"/>
    <property type="project" value="TreeGrafter"/>
</dbReference>
<dbReference type="InterPro" id="IPR014782">
    <property type="entry name" value="Peptidase_M1_dom"/>
</dbReference>
<evidence type="ECO:0000313" key="15">
    <source>
        <dbReference type="EMBL" id="PZX48664.1"/>
    </source>
</evidence>
<evidence type="ECO:0000259" key="13">
    <source>
        <dbReference type="Pfam" id="PF01433"/>
    </source>
</evidence>
<evidence type="ECO:0000259" key="14">
    <source>
        <dbReference type="Pfam" id="PF17900"/>
    </source>
</evidence>
<sequence length="548" mass="62620">MHNGMKFLLILLLSGISTFSYADKYPKNPKVNILNYQFRIELSDDTDEIKCKTTIDVRYMADGVQVLRLDLTKASEALENKGMSVSQVMADGNELSFTHEGDELKINLPAASSLNQRSQYTVTYSGVPVTGLKIAENRYGDRTFFSDNWPNKARNWLAVVDHPYDKATSEFVVTAPDHYQVVSNGLKVEETDLGNGYRLTHWKQSVPIASWLYVLGVAEFAMQHVDDFEGKAIQTWVYRQDRDAGFYDFAEPTKKALEFYSDYVGPFSYEKLANIQSNSVSGGMEAASAILYSEGSVVGDRNERWRNVVIHEIAHQWFGNAVTEYDWDDVWLSEGFATYFTSLFIEHQYGQDAFMDQMSTSKKRVDAFHAENPGYTIIHDNLEDMTKVTSSQTYHKGSWVLHMLRGKLGDDLFWKGIRAYYAKYQDLNATTADFIREMEEVSGMDLEVFFDQWLYKPGALVVDGTWTYDKNKKAVNISLNQSQNNGSLFEMPIQVAFYESESKKPILETVTIDKEKNTFSLPVDFEPTKVVLDPESWVLMDADFQKKK</sequence>
<dbReference type="PANTHER" id="PTHR11533:SF174">
    <property type="entry name" value="PUROMYCIN-SENSITIVE AMINOPEPTIDASE-RELATED"/>
    <property type="match status" value="1"/>
</dbReference>
<dbReference type="GO" id="GO:0016285">
    <property type="term" value="F:alanyl aminopeptidase activity"/>
    <property type="evidence" value="ECO:0007669"/>
    <property type="project" value="UniProtKB-EC"/>
</dbReference>
<dbReference type="GO" id="GO:0008270">
    <property type="term" value="F:zinc ion binding"/>
    <property type="evidence" value="ECO:0007669"/>
    <property type="project" value="InterPro"/>
</dbReference>
<evidence type="ECO:0000256" key="3">
    <source>
        <dbReference type="ARBA" id="ARBA00010136"/>
    </source>
</evidence>
<evidence type="ECO:0000256" key="11">
    <source>
        <dbReference type="ARBA" id="ARBA00023049"/>
    </source>
</evidence>
<dbReference type="Pfam" id="PF17900">
    <property type="entry name" value="Peptidase_M1_N"/>
    <property type="match status" value="1"/>
</dbReference>
<dbReference type="Gene3D" id="1.10.390.10">
    <property type="entry name" value="Neutral Protease Domain 2"/>
    <property type="match status" value="1"/>
</dbReference>
<gene>
    <name evidence="15" type="ORF">LV85_03478</name>
</gene>
<evidence type="ECO:0000256" key="6">
    <source>
        <dbReference type="ARBA" id="ARBA00022438"/>
    </source>
</evidence>
<dbReference type="Gene3D" id="2.60.40.1730">
    <property type="entry name" value="tricorn interacting facor f3 domain"/>
    <property type="match status" value="1"/>
</dbReference>
<comment type="similarity">
    <text evidence="3">Belongs to the peptidase M1 family.</text>
</comment>
<dbReference type="EMBL" id="QKZT01000018">
    <property type="protein sequence ID" value="PZX48664.1"/>
    <property type="molecule type" value="Genomic_DNA"/>
</dbReference>
<feature type="domain" description="Peptidase M1 membrane alanine aminopeptidase" evidence="13">
    <location>
        <begin position="251"/>
        <end position="453"/>
    </location>
</feature>
<keyword evidence="7" id="KW-0645">Protease</keyword>
<feature type="signal peptide" evidence="12">
    <location>
        <begin position="1"/>
        <end position="22"/>
    </location>
</feature>
<keyword evidence="9" id="KW-0378">Hydrolase</keyword>
<dbReference type="InterPro" id="IPR042097">
    <property type="entry name" value="Aminopeptidase_N-like_N_sf"/>
</dbReference>
<feature type="domain" description="Aminopeptidase N-like N-terminal" evidence="14">
    <location>
        <begin position="35"/>
        <end position="212"/>
    </location>
</feature>
<comment type="cofactor">
    <cofactor evidence="2">
        <name>Zn(2+)</name>
        <dbReference type="ChEBI" id="CHEBI:29105"/>
    </cofactor>
</comment>
<organism evidence="15 16">
    <name type="scientific">Algoriphagus chordae</name>
    <dbReference type="NCBI Taxonomy" id="237019"/>
    <lineage>
        <taxon>Bacteria</taxon>
        <taxon>Pseudomonadati</taxon>
        <taxon>Bacteroidota</taxon>
        <taxon>Cytophagia</taxon>
        <taxon>Cytophagales</taxon>
        <taxon>Cyclobacteriaceae</taxon>
        <taxon>Algoriphagus</taxon>
    </lineage>
</organism>
<comment type="caution">
    <text evidence="15">The sequence shown here is derived from an EMBL/GenBank/DDBJ whole genome shotgun (WGS) entry which is preliminary data.</text>
</comment>
<dbReference type="InterPro" id="IPR001930">
    <property type="entry name" value="Peptidase_M1"/>
</dbReference>
<protein>
    <recommendedName>
        <fullName evidence="5">Aminopeptidase N</fullName>
        <ecNumber evidence="4">3.4.11.2</ecNumber>
    </recommendedName>
</protein>
<dbReference type="PANTHER" id="PTHR11533">
    <property type="entry name" value="PROTEASE M1 ZINC METALLOPROTEASE"/>
    <property type="match status" value="1"/>
</dbReference>
<evidence type="ECO:0000256" key="10">
    <source>
        <dbReference type="ARBA" id="ARBA00022833"/>
    </source>
</evidence>
<evidence type="ECO:0000256" key="12">
    <source>
        <dbReference type="SAM" id="SignalP"/>
    </source>
</evidence>
<keyword evidence="16" id="KW-1185">Reference proteome</keyword>
<dbReference type="CDD" id="cd09603">
    <property type="entry name" value="M1_APN_like"/>
    <property type="match status" value="1"/>
</dbReference>
<dbReference type="GO" id="GO:0005615">
    <property type="term" value="C:extracellular space"/>
    <property type="evidence" value="ECO:0007669"/>
    <property type="project" value="TreeGrafter"/>
</dbReference>
<keyword evidence="11" id="KW-0482">Metalloprotease</keyword>
<dbReference type="GO" id="GO:0070006">
    <property type="term" value="F:metalloaminopeptidase activity"/>
    <property type="evidence" value="ECO:0007669"/>
    <property type="project" value="TreeGrafter"/>
</dbReference>
<evidence type="ECO:0000256" key="4">
    <source>
        <dbReference type="ARBA" id="ARBA00012564"/>
    </source>
</evidence>
<reference evidence="15 16" key="1">
    <citation type="submission" date="2018-06" db="EMBL/GenBank/DDBJ databases">
        <title>Genomic Encyclopedia of Archaeal and Bacterial Type Strains, Phase II (KMG-II): from individual species to whole genera.</title>
        <authorList>
            <person name="Goeker M."/>
        </authorList>
    </citation>
    <scope>NUCLEOTIDE SEQUENCE [LARGE SCALE GENOMIC DNA]</scope>
    <source>
        <strain evidence="15 16">DSM 19830</strain>
    </source>
</reference>
<dbReference type="Proteomes" id="UP000248882">
    <property type="component" value="Unassembled WGS sequence"/>
</dbReference>
<proteinExistence type="inferred from homology"/>
<accession>A0A2W7QJM0</accession>
<dbReference type="SUPFAM" id="SSF63737">
    <property type="entry name" value="Leukotriene A4 hydrolase N-terminal domain"/>
    <property type="match status" value="1"/>
</dbReference>
<dbReference type="EC" id="3.4.11.2" evidence="4"/>
<dbReference type="GO" id="GO:0006508">
    <property type="term" value="P:proteolysis"/>
    <property type="evidence" value="ECO:0007669"/>
    <property type="project" value="UniProtKB-KW"/>
</dbReference>
<feature type="chain" id="PRO_5016014100" description="Aminopeptidase N" evidence="12">
    <location>
        <begin position="23"/>
        <end position="548"/>
    </location>
</feature>
<comment type="catalytic activity">
    <reaction evidence="1">
        <text>Release of an N-terminal amino acid, Xaa-|-Yaa- from a peptide, amide or arylamide. Xaa is preferably Ala, but may be most amino acids including Pro (slow action). When a terminal hydrophobic residue is followed by a prolyl residue, the two may be released as an intact Xaa-Pro dipeptide.</text>
        <dbReference type="EC" id="3.4.11.2"/>
    </reaction>
</comment>
<keyword evidence="10" id="KW-0862">Zinc</keyword>
<dbReference type="AlphaFoldDB" id="A0A2W7QJM0"/>
<name>A0A2W7QJM0_9BACT</name>
<dbReference type="GO" id="GO:0042277">
    <property type="term" value="F:peptide binding"/>
    <property type="evidence" value="ECO:0007669"/>
    <property type="project" value="TreeGrafter"/>
</dbReference>
<dbReference type="PRINTS" id="PR00756">
    <property type="entry name" value="ALADIPTASE"/>
</dbReference>
<dbReference type="InterPro" id="IPR027268">
    <property type="entry name" value="Peptidase_M4/M1_CTD_sf"/>
</dbReference>
<dbReference type="SUPFAM" id="SSF55486">
    <property type="entry name" value="Metalloproteases ('zincins'), catalytic domain"/>
    <property type="match status" value="1"/>
</dbReference>
<evidence type="ECO:0000256" key="2">
    <source>
        <dbReference type="ARBA" id="ARBA00001947"/>
    </source>
</evidence>
<dbReference type="InterPro" id="IPR050344">
    <property type="entry name" value="Peptidase_M1_aminopeptidases"/>
</dbReference>
<evidence type="ECO:0000256" key="5">
    <source>
        <dbReference type="ARBA" id="ARBA00015611"/>
    </source>
</evidence>
<dbReference type="InterPro" id="IPR045357">
    <property type="entry name" value="Aminopeptidase_N-like_N"/>
</dbReference>